<feature type="compositionally biased region" description="Basic and acidic residues" evidence="10">
    <location>
        <begin position="277"/>
        <end position="288"/>
    </location>
</feature>
<dbReference type="GO" id="GO:0015297">
    <property type="term" value="F:antiporter activity"/>
    <property type="evidence" value="ECO:0007669"/>
    <property type="project" value="UniProtKB-KW"/>
</dbReference>
<feature type="transmembrane region" description="Helical" evidence="11">
    <location>
        <begin position="306"/>
        <end position="324"/>
    </location>
</feature>
<sequence length="550" mass="59471">MTIESPIPSNGYSLPFIEPHTAPLLVVGSFLYLLNVVHGLFQLLFGAGLVGQLVLGAVYCAPLGDILPAYIQTSIGAIGYWGLLLLIVEGGLGTRFDILSERNNLILCVLVASTGICLPMGLSILVLYFGYQYAILESFIIGAALSATSLGTTIAIMSSFSIRAPDSGPESDVTEDDRSTLSRKSNNIGDTRAGAILMGAAVLDDIPGLVISSVVSNLGSSNATSNLSAWEIARPIVSSIATLLVTALLAKYIVPVFVERLPSKPPHNPKCLQDSKNTPKMELDRESNQEPRPWYDRLPLFIRFQFPNVALFLFIVVISIYVTIADYIGSSRLIGAFCAGSLMSHSWKLICQRTKCDPDASWSPHVSFERIAPIQNYILAPFFFASIGAAIPVRSLFQSTTAWRGIVFSALMVTAKLLAGGWLPIWAVFERWSLRREHNRVTHPEATLSTNISTTTTSATTPATTPSWPAGLLVGFALVTRGEIGLLILNIAKTQELVHDEGFSVGIWAVVLSTLIGPIGVGTLLRIRVVRNWISGKPWGLQDSEIESKS</sequence>
<evidence type="ECO:0000256" key="10">
    <source>
        <dbReference type="SAM" id="MobiDB-lite"/>
    </source>
</evidence>
<feature type="transmembrane region" description="Helical" evidence="11">
    <location>
        <begin position="235"/>
        <end position="254"/>
    </location>
</feature>
<dbReference type="InterPro" id="IPR006153">
    <property type="entry name" value="Cation/H_exchanger_TM"/>
</dbReference>
<organism evidence="13 14">
    <name type="scientific">Rhizoctonia solani</name>
    <dbReference type="NCBI Taxonomy" id="456999"/>
    <lineage>
        <taxon>Eukaryota</taxon>
        <taxon>Fungi</taxon>
        <taxon>Dikarya</taxon>
        <taxon>Basidiomycota</taxon>
        <taxon>Agaricomycotina</taxon>
        <taxon>Agaricomycetes</taxon>
        <taxon>Cantharellales</taxon>
        <taxon>Ceratobasidiaceae</taxon>
        <taxon>Rhizoctonia</taxon>
    </lineage>
</organism>
<keyword evidence="6" id="KW-0915">Sodium</keyword>
<keyword evidence="3" id="KW-0050">Antiport</keyword>
<reference evidence="13" key="1">
    <citation type="submission" date="2021-01" db="EMBL/GenBank/DDBJ databases">
        <authorList>
            <person name="Kaushik A."/>
        </authorList>
    </citation>
    <scope>NUCLEOTIDE SEQUENCE</scope>
    <source>
        <strain evidence="13">AG1-1C</strain>
    </source>
</reference>
<dbReference type="GO" id="GO:0006814">
    <property type="term" value="P:sodium ion transport"/>
    <property type="evidence" value="ECO:0007669"/>
    <property type="project" value="UniProtKB-KW"/>
</dbReference>
<feature type="domain" description="Cation/H+ exchanger transmembrane" evidence="12">
    <location>
        <begin position="300"/>
        <end position="526"/>
    </location>
</feature>
<evidence type="ECO:0000256" key="9">
    <source>
        <dbReference type="ARBA" id="ARBA00023201"/>
    </source>
</evidence>
<comment type="subcellular location">
    <subcellularLocation>
        <location evidence="1">Membrane</location>
        <topology evidence="1">Multi-pass membrane protein</topology>
    </subcellularLocation>
</comment>
<evidence type="ECO:0000256" key="11">
    <source>
        <dbReference type="SAM" id="Phobius"/>
    </source>
</evidence>
<dbReference type="Proteomes" id="UP000663846">
    <property type="component" value="Unassembled WGS sequence"/>
</dbReference>
<comment type="caution">
    <text evidence="13">The sequence shown here is derived from an EMBL/GenBank/DDBJ whole genome shotgun (WGS) entry which is preliminary data.</text>
</comment>
<evidence type="ECO:0000259" key="12">
    <source>
        <dbReference type="Pfam" id="PF00999"/>
    </source>
</evidence>
<evidence type="ECO:0000256" key="3">
    <source>
        <dbReference type="ARBA" id="ARBA00022449"/>
    </source>
</evidence>
<dbReference type="Gene3D" id="1.20.1530.20">
    <property type="match status" value="3"/>
</dbReference>
<keyword evidence="4 11" id="KW-0812">Transmembrane</keyword>
<dbReference type="InterPro" id="IPR038770">
    <property type="entry name" value="Na+/solute_symporter_sf"/>
</dbReference>
<evidence type="ECO:0000313" key="13">
    <source>
        <dbReference type="EMBL" id="CAE6461060.1"/>
    </source>
</evidence>
<evidence type="ECO:0000313" key="14">
    <source>
        <dbReference type="Proteomes" id="UP000663846"/>
    </source>
</evidence>
<dbReference type="AlphaFoldDB" id="A0A8H3BLV5"/>
<dbReference type="GO" id="GO:1902600">
    <property type="term" value="P:proton transmembrane transport"/>
    <property type="evidence" value="ECO:0007669"/>
    <property type="project" value="InterPro"/>
</dbReference>
<dbReference type="GO" id="GO:0016020">
    <property type="term" value="C:membrane"/>
    <property type="evidence" value="ECO:0007669"/>
    <property type="project" value="UniProtKB-SubCell"/>
</dbReference>
<evidence type="ECO:0000256" key="2">
    <source>
        <dbReference type="ARBA" id="ARBA00022448"/>
    </source>
</evidence>
<dbReference type="EMBL" id="CAJMWS010000735">
    <property type="protein sequence ID" value="CAE6461060.1"/>
    <property type="molecule type" value="Genomic_DNA"/>
</dbReference>
<feature type="transmembrane region" description="Helical" evidence="11">
    <location>
        <begin position="104"/>
        <end position="129"/>
    </location>
</feature>
<feature type="transmembrane region" description="Helical" evidence="11">
    <location>
        <begin position="44"/>
        <end position="64"/>
    </location>
</feature>
<keyword evidence="2" id="KW-0813">Transport</keyword>
<feature type="transmembrane region" description="Helical" evidence="11">
    <location>
        <begin position="193"/>
        <end position="215"/>
    </location>
</feature>
<dbReference type="Pfam" id="PF00999">
    <property type="entry name" value="Na_H_Exchanger"/>
    <property type="match status" value="2"/>
</dbReference>
<accession>A0A8H3BLV5</accession>
<name>A0A8H3BLV5_9AGAM</name>
<feature type="region of interest" description="Disordered" evidence="10">
    <location>
        <begin position="164"/>
        <end position="186"/>
    </location>
</feature>
<dbReference type="PANTHER" id="PTHR43562:SF3">
    <property type="entry name" value="SODIUM ION_PROTON EXCHANGER (EUROFUNG)"/>
    <property type="match status" value="1"/>
</dbReference>
<keyword evidence="8 11" id="KW-0472">Membrane</keyword>
<feature type="domain" description="Cation/H+ exchanger transmembrane" evidence="12">
    <location>
        <begin position="40"/>
        <end position="257"/>
    </location>
</feature>
<protein>
    <recommendedName>
        <fullName evidence="12">Cation/H+ exchanger transmembrane domain-containing protein</fullName>
    </recommendedName>
</protein>
<keyword evidence="7" id="KW-0406">Ion transport</keyword>
<evidence type="ECO:0000256" key="6">
    <source>
        <dbReference type="ARBA" id="ARBA00023053"/>
    </source>
</evidence>
<feature type="transmembrane region" description="Helical" evidence="11">
    <location>
        <begin position="405"/>
        <end position="429"/>
    </location>
</feature>
<gene>
    <name evidence="13" type="ORF">RDB_LOCUS159724</name>
</gene>
<feature type="transmembrane region" description="Helical" evidence="11">
    <location>
        <begin position="20"/>
        <end position="37"/>
    </location>
</feature>
<evidence type="ECO:0000256" key="5">
    <source>
        <dbReference type="ARBA" id="ARBA00022989"/>
    </source>
</evidence>
<keyword evidence="5 11" id="KW-1133">Transmembrane helix</keyword>
<evidence type="ECO:0000256" key="7">
    <source>
        <dbReference type="ARBA" id="ARBA00023065"/>
    </source>
</evidence>
<feature type="transmembrane region" description="Helical" evidence="11">
    <location>
        <begin position="70"/>
        <end position="92"/>
    </location>
</feature>
<proteinExistence type="predicted"/>
<feature type="transmembrane region" description="Helical" evidence="11">
    <location>
        <begin position="374"/>
        <end position="393"/>
    </location>
</feature>
<feature type="region of interest" description="Disordered" evidence="10">
    <location>
        <begin position="266"/>
        <end position="288"/>
    </location>
</feature>
<evidence type="ECO:0000256" key="4">
    <source>
        <dbReference type="ARBA" id="ARBA00022692"/>
    </source>
</evidence>
<feature type="transmembrane region" description="Helical" evidence="11">
    <location>
        <begin position="135"/>
        <end position="157"/>
    </location>
</feature>
<evidence type="ECO:0000256" key="8">
    <source>
        <dbReference type="ARBA" id="ARBA00023136"/>
    </source>
</evidence>
<feature type="transmembrane region" description="Helical" evidence="11">
    <location>
        <begin position="505"/>
        <end position="527"/>
    </location>
</feature>
<evidence type="ECO:0000256" key="1">
    <source>
        <dbReference type="ARBA" id="ARBA00004141"/>
    </source>
</evidence>
<keyword evidence="9" id="KW-0739">Sodium transport</keyword>
<dbReference type="PANTHER" id="PTHR43562">
    <property type="entry name" value="NAPA-TYPE SODIUM/HYDROGEN ANTIPORTER"/>
    <property type="match status" value="1"/>
</dbReference>